<feature type="active site" evidence="7">
    <location>
        <position position="134"/>
    </location>
</feature>
<evidence type="ECO:0000256" key="7">
    <source>
        <dbReference type="HAMAP-Rule" id="MF_00957"/>
    </source>
</evidence>
<evidence type="ECO:0000256" key="2">
    <source>
        <dbReference type="ARBA" id="ARBA00022679"/>
    </source>
</evidence>
<dbReference type="GO" id="GO:1990817">
    <property type="term" value="F:poly(A) RNA polymerase activity"/>
    <property type="evidence" value="ECO:0007669"/>
    <property type="project" value="UniProtKB-EC"/>
</dbReference>
<dbReference type="Gene3D" id="1.10.3090.10">
    <property type="entry name" value="cca-adding enzyme, domain 2"/>
    <property type="match status" value="1"/>
</dbReference>
<sequence>MPEAKASSPSVPTPRLQGAISIRDVDPDALKVVRKLVAGGHEAYLVGGCVRDLFLKRRPKDFDVATSATPEAIRKAFRNCRIIGRRFKLAHVFFGPKIIETSTFRTTPITAEDDPLITHDNEWGSVEDDARRRDFTINGLFYDTDADAIVDFVDGLADLERGVIRTIGDPLLRFQEDPVRMLRAVKFAARLDFTIEEATWRALLDTVGHIGKCSRARVLEEIYKLLRGGAARRSFELLLEARLMTELMPSYVDLYRKLSPNGLAGPASKTRAGEPSRVMWNLLEALDEYTSATSQIASNGVLLAVLFAPLLDEQWHTASRQGLDRLIDDLMGPVCVSLGVARRDRELARQILMAHRRMVESLNRKKRRPSLVQRQYFHEALVFLGLTVKARGGDGSELGHWQRLAAVTQPLRVESEGDYDSGPRRKRRRRTRPDGRRHSAESGSP</sequence>
<evidence type="ECO:0000259" key="12">
    <source>
        <dbReference type="Pfam" id="PF12627"/>
    </source>
</evidence>
<evidence type="ECO:0000256" key="3">
    <source>
        <dbReference type="ARBA" id="ARBA00022741"/>
    </source>
</evidence>
<dbReference type="Pfam" id="PF01743">
    <property type="entry name" value="PolyA_pol"/>
    <property type="match status" value="1"/>
</dbReference>
<dbReference type="CDD" id="cd05398">
    <property type="entry name" value="NT_ClassII-CCAase"/>
    <property type="match status" value="1"/>
</dbReference>
<feature type="active site" evidence="7">
    <location>
        <position position="61"/>
    </location>
</feature>
<dbReference type="Pfam" id="PF12626">
    <property type="entry name" value="PolyA_pol_arg_C"/>
    <property type="match status" value="1"/>
</dbReference>
<keyword evidence="3 7" id="KW-0547">Nucleotide-binding</keyword>
<evidence type="ECO:0000313" key="14">
    <source>
        <dbReference type="Proteomes" id="UP001221686"/>
    </source>
</evidence>
<dbReference type="InterPro" id="IPR052191">
    <property type="entry name" value="tRNA_ntf/polyA_polymerase_I"/>
</dbReference>
<feature type="active site" evidence="7">
    <location>
        <position position="63"/>
    </location>
</feature>
<dbReference type="PANTHER" id="PTHR43051">
    <property type="entry name" value="POLYNUCLEOTIDE ADENYLYLTRANSFERASE FAMILY PROTEIN"/>
    <property type="match status" value="1"/>
</dbReference>
<evidence type="ECO:0000256" key="1">
    <source>
        <dbReference type="ARBA" id="ARBA00022664"/>
    </source>
</evidence>
<keyword evidence="4 7" id="KW-0067">ATP-binding</keyword>
<gene>
    <name evidence="7 13" type="primary">pcnB</name>
    <name evidence="13" type="ORF">POL25_34420</name>
</gene>
<keyword evidence="6 7" id="KW-0804">Transcription</keyword>
<dbReference type="SUPFAM" id="SSF81891">
    <property type="entry name" value="Poly A polymerase C-terminal region-like"/>
    <property type="match status" value="1"/>
</dbReference>
<dbReference type="Gene3D" id="3.30.460.10">
    <property type="entry name" value="Beta Polymerase, domain 2"/>
    <property type="match status" value="1"/>
</dbReference>
<feature type="compositionally biased region" description="Basic and acidic residues" evidence="9">
    <location>
        <begin position="432"/>
        <end position="445"/>
    </location>
</feature>
<evidence type="ECO:0000256" key="9">
    <source>
        <dbReference type="SAM" id="MobiDB-lite"/>
    </source>
</evidence>
<comment type="function">
    <text evidence="7">Adds poly(A) tail to the 3' end of many RNAs, which usually targets these RNAs for decay. Plays a significant role in the global control of gene expression, through influencing the rate of transcript degradation, and in the general RNA quality control.</text>
</comment>
<comment type="similarity">
    <text evidence="7 8">Belongs to the tRNA nucleotidyltransferase/poly(A) polymerase family.</text>
</comment>
<dbReference type="Proteomes" id="UP001221686">
    <property type="component" value="Unassembled WGS sequence"/>
</dbReference>
<evidence type="ECO:0000256" key="5">
    <source>
        <dbReference type="ARBA" id="ARBA00022884"/>
    </source>
</evidence>
<keyword evidence="5 7" id="KW-0694">RNA-binding</keyword>
<keyword evidence="1 7" id="KW-0507">mRNA processing</keyword>
<dbReference type="EMBL" id="JAQNDL010000003">
    <property type="protein sequence ID" value="MDC0722053.1"/>
    <property type="molecule type" value="Genomic_DNA"/>
</dbReference>
<dbReference type="SUPFAM" id="SSF81301">
    <property type="entry name" value="Nucleotidyltransferase"/>
    <property type="match status" value="1"/>
</dbReference>
<evidence type="ECO:0000256" key="8">
    <source>
        <dbReference type="RuleBase" id="RU003953"/>
    </source>
</evidence>
<dbReference type="NCBIfam" id="TIGR01942">
    <property type="entry name" value="pcnB"/>
    <property type="match status" value="1"/>
</dbReference>
<protein>
    <recommendedName>
        <fullName evidence="7">Poly(A) polymerase I</fullName>
        <shortName evidence="7">PAP I</shortName>
        <ecNumber evidence="7">2.7.7.19</ecNumber>
    </recommendedName>
</protein>
<feature type="region of interest" description="Disordered" evidence="9">
    <location>
        <begin position="412"/>
        <end position="445"/>
    </location>
</feature>
<proteinExistence type="inferred from homology"/>
<evidence type="ECO:0000313" key="13">
    <source>
        <dbReference type="EMBL" id="MDC0722053.1"/>
    </source>
</evidence>
<evidence type="ECO:0000256" key="4">
    <source>
        <dbReference type="ARBA" id="ARBA00022840"/>
    </source>
</evidence>
<accession>A0ABT5E9C8</accession>
<dbReference type="InterPro" id="IPR010206">
    <property type="entry name" value="PolA_pol_I"/>
</dbReference>
<evidence type="ECO:0000256" key="6">
    <source>
        <dbReference type="ARBA" id="ARBA00023163"/>
    </source>
</evidence>
<dbReference type="EC" id="2.7.7.19" evidence="7"/>
<dbReference type="InterPro" id="IPR025866">
    <property type="entry name" value="PolyA_pol_arg_C_dom"/>
</dbReference>
<keyword evidence="2 7" id="KW-0808">Transferase</keyword>
<dbReference type="InterPro" id="IPR032828">
    <property type="entry name" value="PolyA_RNA-bd"/>
</dbReference>
<dbReference type="RefSeq" id="WP_272090549.1">
    <property type="nucleotide sequence ID" value="NZ_JAQNDL010000003.1"/>
</dbReference>
<dbReference type="InterPro" id="IPR002646">
    <property type="entry name" value="PolA_pol_head_dom"/>
</dbReference>
<dbReference type="Pfam" id="PF12627">
    <property type="entry name" value="PolyA_pol_RNAbd"/>
    <property type="match status" value="1"/>
</dbReference>
<organism evidence="13 14">
    <name type="scientific">Nannocystis bainbridge</name>
    <dbReference type="NCBI Taxonomy" id="2995303"/>
    <lineage>
        <taxon>Bacteria</taxon>
        <taxon>Pseudomonadati</taxon>
        <taxon>Myxococcota</taxon>
        <taxon>Polyangia</taxon>
        <taxon>Nannocystales</taxon>
        <taxon>Nannocystaceae</taxon>
        <taxon>Nannocystis</taxon>
    </lineage>
</organism>
<evidence type="ECO:0000259" key="10">
    <source>
        <dbReference type="Pfam" id="PF01743"/>
    </source>
</evidence>
<comment type="caution">
    <text evidence="13">The sequence shown here is derived from an EMBL/GenBank/DDBJ whole genome shotgun (WGS) entry which is preliminary data.</text>
</comment>
<reference evidence="13 14" key="1">
    <citation type="submission" date="2022-11" db="EMBL/GenBank/DDBJ databases">
        <title>Minimal conservation of predation-associated metabolite biosynthetic gene clusters underscores biosynthetic potential of Myxococcota including descriptions for ten novel species: Archangium lansinium sp. nov., Myxococcus landrumus sp. nov., Nannocystis bai.</title>
        <authorList>
            <person name="Ahearne A."/>
            <person name="Stevens C."/>
            <person name="Dowd S."/>
        </authorList>
    </citation>
    <scope>NUCLEOTIDE SEQUENCE [LARGE SCALE GENOMIC DNA]</scope>
    <source>
        <strain evidence="13 14">BB15-2</strain>
    </source>
</reference>
<evidence type="ECO:0000259" key="11">
    <source>
        <dbReference type="Pfam" id="PF12626"/>
    </source>
</evidence>
<keyword evidence="14" id="KW-1185">Reference proteome</keyword>
<feature type="domain" description="tRNA nucleotidyltransferase/poly(A) polymerase RNA and SrmB- binding" evidence="12">
    <location>
        <begin position="192"/>
        <end position="251"/>
    </location>
</feature>
<feature type="domain" description="Polymerase A arginine-rich C-terminal" evidence="11">
    <location>
        <begin position="324"/>
        <end position="432"/>
    </location>
</feature>
<dbReference type="InterPro" id="IPR043519">
    <property type="entry name" value="NT_sf"/>
</dbReference>
<comment type="catalytic activity">
    <reaction evidence="7">
        <text>RNA(n) + ATP = RNA(n)-3'-adenine ribonucleotide + diphosphate</text>
        <dbReference type="Rhea" id="RHEA:11332"/>
        <dbReference type="Rhea" id="RHEA-COMP:14527"/>
        <dbReference type="Rhea" id="RHEA-COMP:17347"/>
        <dbReference type="ChEBI" id="CHEBI:30616"/>
        <dbReference type="ChEBI" id="CHEBI:33019"/>
        <dbReference type="ChEBI" id="CHEBI:140395"/>
        <dbReference type="ChEBI" id="CHEBI:173115"/>
        <dbReference type="EC" id="2.7.7.19"/>
    </reaction>
</comment>
<dbReference type="PANTHER" id="PTHR43051:SF1">
    <property type="entry name" value="POLYNUCLEOTIDE ADENYLYLTRANSFERASE FAMILY PROTEIN"/>
    <property type="match status" value="1"/>
</dbReference>
<keyword evidence="13" id="KW-0548">Nucleotidyltransferase</keyword>
<dbReference type="HAMAP" id="MF_00957">
    <property type="entry name" value="PolyA_pol"/>
    <property type="match status" value="1"/>
</dbReference>
<name>A0ABT5E9C8_9BACT</name>
<feature type="domain" description="Poly A polymerase head" evidence="10">
    <location>
        <begin position="43"/>
        <end position="165"/>
    </location>
</feature>